<dbReference type="STRING" id="5786.F0ZB10"/>
<evidence type="ECO:0000256" key="8">
    <source>
        <dbReference type="RuleBase" id="RU369017"/>
    </source>
</evidence>
<keyword evidence="12" id="KW-1185">Reference proteome</keyword>
<feature type="transmembrane region" description="Helical" evidence="8">
    <location>
        <begin position="415"/>
        <end position="435"/>
    </location>
</feature>
<evidence type="ECO:0000256" key="4">
    <source>
        <dbReference type="ARBA" id="ARBA00022692"/>
    </source>
</evidence>
<dbReference type="InterPro" id="IPR058533">
    <property type="entry name" value="Cation_efflux_TM"/>
</dbReference>
<dbReference type="GO" id="GO:1904257">
    <property type="term" value="P:zinc ion import into Golgi lumen"/>
    <property type="evidence" value="ECO:0000318"/>
    <property type="project" value="GO_Central"/>
</dbReference>
<feature type="transmembrane region" description="Helical" evidence="8">
    <location>
        <begin position="594"/>
        <end position="614"/>
    </location>
</feature>
<feature type="domain" description="Cation efflux protein transmembrane" evidence="10">
    <location>
        <begin position="390"/>
        <end position="622"/>
    </location>
</feature>
<dbReference type="RefSeq" id="XP_003284571.1">
    <property type="nucleotide sequence ID" value="XM_003284523.1"/>
</dbReference>
<feature type="transmembrane region" description="Helical" evidence="8">
    <location>
        <begin position="493"/>
        <end position="510"/>
    </location>
</feature>
<evidence type="ECO:0000256" key="7">
    <source>
        <dbReference type="ARBA" id="ARBA00023136"/>
    </source>
</evidence>
<dbReference type="PANTHER" id="PTHR45755:SF4">
    <property type="entry name" value="ZINC TRANSPORTER 7"/>
    <property type="match status" value="1"/>
</dbReference>
<feature type="transmembrane region" description="Helical" evidence="8">
    <location>
        <begin position="389"/>
        <end position="409"/>
    </location>
</feature>
<feature type="compositionally biased region" description="Low complexity" evidence="9">
    <location>
        <begin position="714"/>
        <end position="726"/>
    </location>
</feature>
<dbReference type="PANTHER" id="PTHR45755">
    <property type="match status" value="1"/>
</dbReference>
<feature type="transmembrane region" description="Helical" evidence="8">
    <location>
        <begin position="252"/>
        <end position="270"/>
    </location>
</feature>
<dbReference type="GO" id="GO:0031410">
    <property type="term" value="C:cytoplasmic vesicle"/>
    <property type="evidence" value="ECO:0000318"/>
    <property type="project" value="GO_Central"/>
</dbReference>
<evidence type="ECO:0000313" key="12">
    <source>
        <dbReference type="Proteomes" id="UP000001064"/>
    </source>
</evidence>
<dbReference type="GO" id="GO:0016020">
    <property type="term" value="C:membrane"/>
    <property type="evidence" value="ECO:0007669"/>
    <property type="project" value="UniProtKB-SubCell"/>
</dbReference>
<feature type="compositionally biased region" description="Basic residues" evidence="9">
    <location>
        <begin position="739"/>
        <end position="749"/>
    </location>
</feature>
<dbReference type="InterPro" id="IPR027469">
    <property type="entry name" value="Cation_efflux_TMD_sf"/>
</dbReference>
<dbReference type="eggNOG" id="KOG1484">
    <property type="taxonomic scope" value="Eukaryota"/>
</dbReference>
<feature type="transmembrane region" description="Helical" evidence="8">
    <location>
        <begin position="184"/>
        <end position="201"/>
    </location>
</feature>
<feature type="transmembrane region" description="Helical" evidence="8">
    <location>
        <begin position="132"/>
        <end position="148"/>
    </location>
</feature>
<comment type="similarity">
    <text evidence="2 8">Belongs to the cation diffusion facilitator (CDF) transporter (TC 2.A.4) family. SLC30A subfamily.</text>
</comment>
<keyword evidence="7 8" id="KW-0472">Membrane</keyword>
<evidence type="ECO:0000256" key="6">
    <source>
        <dbReference type="ARBA" id="ARBA00023065"/>
    </source>
</evidence>
<gene>
    <name evidence="11" type="ORF">DICPUDRAFT_45603</name>
</gene>
<feature type="transmembrane region" description="Helical" evidence="8">
    <location>
        <begin position="155"/>
        <end position="172"/>
    </location>
</feature>
<dbReference type="KEGG" id="dpp:DICPUDRAFT_45603"/>
<dbReference type="Proteomes" id="UP000001064">
    <property type="component" value="Unassembled WGS sequence"/>
</dbReference>
<feature type="compositionally biased region" description="Basic and acidic residues" evidence="9">
    <location>
        <begin position="727"/>
        <end position="738"/>
    </location>
</feature>
<dbReference type="AlphaFoldDB" id="F0ZB10"/>
<proteinExistence type="inferred from homology"/>
<evidence type="ECO:0000256" key="5">
    <source>
        <dbReference type="ARBA" id="ARBA00022989"/>
    </source>
</evidence>
<feature type="transmembrane region" description="Helical" evidence="8">
    <location>
        <begin position="99"/>
        <end position="120"/>
    </location>
</feature>
<dbReference type="OrthoDB" id="78669at2759"/>
<dbReference type="InterPro" id="IPR045316">
    <property type="entry name" value="Msc2-like"/>
</dbReference>
<accession>F0ZB10</accession>
<evidence type="ECO:0000256" key="1">
    <source>
        <dbReference type="ARBA" id="ARBA00004141"/>
    </source>
</evidence>
<feature type="region of interest" description="Disordered" evidence="9">
    <location>
        <begin position="714"/>
        <end position="749"/>
    </location>
</feature>
<evidence type="ECO:0000256" key="3">
    <source>
        <dbReference type="ARBA" id="ARBA00022448"/>
    </source>
</evidence>
<dbReference type="Gene3D" id="1.20.1510.10">
    <property type="entry name" value="Cation efflux protein transmembrane domain"/>
    <property type="match status" value="1"/>
</dbReference>
<keyword evidence="6 8" id="KW-0406">Ion transport</keyword>
<dbReference type="FunCoup" id="F0ZB10">
    <property type="interactions" value="74"/>
</dbReference>
<feature type="transmembrane region" description="Helical" evidence="8">
    <location>
        <begin position="213"/>
        <end position="232"/>
    </location>
</feature>
<organism evidence="11 12">
    <name type="scientific">Dictyostelium purpureum</name>
    <name type="common">Slime mold</name>
    <dbReference type="NCBI Taxonomy" id="5786"/>
    <lineage>
        <taxon>Eukaryota</taxon>
        <taxon>Amoebozoa</taxon>
        <taxon>Evosea</taxon>
        <taxon>Eumycetozoa</taxon>
        <taxon>Dictyostelia</taxon>
        <taxon>Dictyosteliales</taxon>
        <taxon>Dictyosteliaceae</taxon>
        <taxon>Dictyostelium</taxon>
    </lineage>
</organism>
<feature type="transmembrane region" description="Helical" evidence="8">
    <location>
        <begin position="311"/>
        <end position="331"/>
    </location>
</feature>
<feature type="transmembrane region" description="Helical" evidence="8">
    <location>
        <begin position="456"/>
        <end position="473"/>
    </location>
</feature>
<dbReference type="GO" id="GO:0005794">
    <property type="term" value="C:Golgi apparatus"/>
    <property type="evidence" value="ECO:0000318"/>
    <property type="project" value="GO_Central"/>
</dbReference>
<dbReference type="NCBIfam" id="TIGR01297">
    <property type="entry name" value="CDF"/>
    <property type="match status" value="1"/>
</dbReference>
<dbReference type="OMA" id="MFVEMAY"/>
<feature type="compositionally biased region" description="Basic and acidic residues" evidence="9">
    <location>
        <begin position="530"/>
        <end position="543"/>
    </location>
</feature>
<evidence type="ECO:0000256" key="9">
    <source>
        <dbReference type="SAM" id="MobiDB-lite"/>
    </source>
</evidence>
<dbReference type="VEuPathDB" id="AmoebaDB:DICPUDRAFT_45603"/>
<evidence type="ECO:0000259" key="10">
    <source>
        <dbReference type="Pfam" id="PF01545"/>
    </source>
</evidence>
<dbReference type="GeneID" id="10506406"/>
<keyword evidence="5 8" id="KW-1133">Transmembrane helix</keyword>
<feature type="transmembrane region" description="Helical" evidence="8">
    <location>
        <begin position="565"/>
        <end position="588"/>
    </location>
</feature>
<feature type="transmembrane region" description="Helical" evidence="8">
    <location>
        <begin position="282"/>
        <end position="305"/>
    </location>
</feature>
<dbReference type="EMBL" id="GL870967">
    <property type="protein sequence ID" value="EGC38891.1"/>
    <property type="molecule type" value="Genomic_DNA"/>
</dbReference>
<protein>
    <recommendedName>
        <fullName evidence="8">Zinc transporter</fullName>
    </recommendedName>
</protein>
<dbReference type="GO" id="GO:0005385">
    <property type="term" value="F:zinc ion transmembrane transporter activity"/>
    <property type="evidence" value="ECO:0000318"/>
    <property type="project" value="GO_Central"/>
</dbReference>
<dbReference type="GO" id="GO:0006882">
    <property type="term" value="P:intracellular zinc ion homeostasis"/>
    <property type="evidence" value="ECO:0000318"/>
    <property type="project" value="GO_Central"/>
</dbReference>
<keyword evidence="4 8" id="KW-0812">Transmembrane</keyword>
<dbReference type="SUPFAM" id="SSF161111">
    <property type="entry name" value="Cation efflux protein transmembrane domain-like"/>
    <property type="match status" value="1"/>
</dbReference>
<comment type="subcellular location">
    <subcellularLocation>
        <location evidence="1 8">Membrane</location>
        <topology evidence="1 8">Multi-pass membrane protein</topology>
    </subcellularLocation>
</comment>
<comment type="function">
    <text evidence="8">Functions as a zinc transporter.</text>
</comment>
<evidence type="ECO:0000256" key="2">
    <source>
        <dbReference type="ARBA" id="ARBA00008873"/>
    </source>
</evidence>
<evidence type="ECO:0000313" key="11">
    <source>
        <dbReference type="EMBL" id="EGC38891.1"/>
    </source>
</evidence>
<dbReference type="InterPro" id="IPR002524">
    <property type="entry name" value="Cation_efflux"/>
</dbReference>
<sequence length="749" mass="83735">MSGGDDFGNNSFSNSIGGGLNSKFSRYAKNGSQQLVLMLFGAKGIRSWVTIMLFYLLQSLSVINVSFYMLLFSTIQSLITEKPWNLLSQLRPSQIKKIIYYSLFNLFIVLTWNCSVKYIGPLGTILASDYSYSTYPIIFGTLLQGNFLSTDMSRASIMLIFGYLLIPFFGGSKLQIHGYSASQVFMIGIFSLLIHNILVMVKKTAVKGWSNSHRNKLSSLGSLVATIVLFVLKMFESWSPSNHPVYIDYNQVSYYQLLQLVIVSVILLSFNQLTEDVSEQQLGFLVLSKASLTSTLLFGFIIAIFIGFYDFFSPILILSFVLIITAIHILYSKSNNVDQQSQVTFKTPIDGSSSIKTFNSSHENKAGYYLEIAKDVIRQIIEKPVSRRIFTFLIINLMFMFVEMAYGIWTNSLGLITDACHMLFDATALFIALVAEVISQWKQNDTYSYGYGRVQVLSGFVNGIFLIFIAVTILMESIERLLEPPEINTDKLLLVSVLGFLVNLVGIFSFHGDHGHSHGGGGGHTHGHSHGGEKKKSHDDHGHSHGGSSHAEEPKKKRSVNIDGVFLHLLADTLGSVGVIVSSLIIQIWGYTLADPICSLCISILIFLSVLPLIKGTAKTLLQCTPDSINSDIHQITQKILGTPGVTGLLNYHFWSHYDEMNIATLKIQVDSNADNEKIKKSISKFLKHDYSVHKTLIEFVNFSNLLNNSSNNNNNNEYNYNNNESIDNHSLPHEPQFHHNHHGHSHNH</sequence>
<keyword evidence="3 8" id="KW-0813">Transport</keyword>
<dbReference type="Pfam" id="PF01545">
    <property type="entry name" value="Cation_efflux"/>
    <property type="match status" value="1"/>
</dbReference>
<dbReference type="InParanoid" id="F0ZB10"/>
<feature type="region of interest" description="Disordered" evidence="9">
    <location>
        <begin position="517"/>
        <end position="556"/>
    </location>
</feature>
<reference evidence="12" key="1">
    <citation type="journal article" date="2011" name="Genome Biol.">
        <title>Comparative genomics of the social amoebae Dictyostelium discoideum and Dictyostelium purpureum.</title>
        <authorList>
            <consortium name="US DOE Joint Genome Institute (JGI-PGF)"/>
            <person name="Sucgang R."/>
            <person name="Kuo A."/>
            <person name="Tian X."/>
            <person name="Salerno W."/>
            <person name="Parikh A."/>
            <person name="Feasley C.L."/>
            <person name="Dalin E."/>
            <person name="Tu H."/>
            <person name="Huang E."/>
            <person name="Barry K."/>
            <person name="Lindquist E."/>
            <person name="Shapiro H."/>
            <person name="Bruce D."/>
            <person name="Schmutz J."/>
            <person name="Salamov A."/>
            <person name="Fey P."/>
            <person name="Gaudet P."/>
            <person name="Anjard C."/>
            <person name="Babu M.M."/>
            <person name="Basu S."/>
            <person name="Bushmanova Y."/>
            <person name="van der Wel H."/>
            <person name="Katoh-Kurasawa M."/>
            <person name="Dinh C."/>
            <person name="Coutinho P.M."/>
            <person name="Saito T."/>
            <person name="Elias M."/>
            <person name="Schaap P."/>
            <person name="Kay R.R."/>
            <person name="Henrissat B."/>
            <person name="Eichinger L."/>
            <person name="Rivero F."/>
            <person name="Putnam N.H."/>
            <person name="West C.M."/>
            <person name="Loomis W.F."/>
            <person name="Chisholm R.L."/>
            <person name="Shaulsky G."/>
            <person name="Strassmann J.E."/>
            <person name="Queller D.C."/>
            <person name="Kuspa A."/>
            <person name="Grigoriev I.V."/>
        </authorList>
    </citation>
    <scope>NUCLEOTIDE SEQUENCE [LARGE SCALE GENOMIC DNA]</scope>
    <source>
        <strain evidence="12">QSDP1</strain>
    </source>
</reference>
<name>F0ZB10_DICPU</name>